<sequence>MESLIRRLQLKTDPPLPLQPTTKAIAVAVGVAVTRAIPRLQTVQPRRILAFSALRSPRRRRVRRRKIEFDFARITYVFFFFSSMGRLLAYHVHGRVYGISFFAGDSGCGTFVWRD</sequence>
<dbReference type="EMBL" id="KZ805335">
    <property type="protein sequence ID" value="PVI03133.1"/>
    <property type="molecule type" value="Genomic_DNA"/>
</dbReference>
<dbReference type="Proteomes" id="UP000244855">
    <property type="component" value="Unassembled WGS sequence"/>
</dbReference>
<keyword evidence="1" id="KW-0812">Transmembrane</keyword>
<accession>A0A2V1DXQ6</accession>
<keyword evidence="1" id="KW-1133">Transmembrane helix</keyword>
<gene>
    <name evidence="2" type="ORF">DM02DRAFT_268139</name>
</gene>
<organism evidence="2 3">
    <name type="scientific">Periconia macrospinosa</name>
    <dbReference type="NCBI Taxonomy" id="97972"/>
    <lineage>
        <taxon>Eukaryota</taxon>
        <taxon>Fungi</taxon>
        <taxon>Dikarya</taxon>
        <taxon>Ascomycota</taxon>
        <taxon>Pezizomycotina</taxon>
        <taxon>Dothideomycetes</taxon>
        <taxon>Pleosporomycetidae</taxon>
        <taxon>Pleosporales</taxon>
        <taxon>Massarineae</taxon>
        <taxon>Periconiaceae</taxon>
        <taxon>Periconia</taxon>
    </lineage>
</organism>
<feature type="transmembrane region" description="Helical" evidence="1">
    <location>
        <begin position="71"/>
        <end position="90"/>
    </location>
</feature>
<dbReference type="AlphaFoldDB" id="A0A2V1DXQ6"/>
<keyword evidence="3" id="KW-1185">Reference proteome</keyword>
<name>A0A2V1DXQ6_9PLEO</name>
<protein>
    <submittedName>
        <fullName evidence="2">Uncharacterized protein</fullName>
    </submittedName>
</protein>
<proteinExistence type="predicted"/>
<evidence type="ECO:0000313" key="3">
    <source>
        <dbReference type="Proteomes" id="UP000244855"/>
    </source>
</evidence>
<evidence type="ECO:0000256" key="1">
    <source>
        <dbReference type="SAM" id="Phobius"/>
    </source>
</evidence>
<reference evidence="2 3" key="1">
    <citation type="journal article" date="2018" name="Sci. Rep.">
        <title>Comparative genomics provides insights into the lifestyle and reveals functional heterogeneity of dark septate endophytic fungi.</title>
        <authorList>
            <person name="Knapp D.G."/>
            <person name="Nemeth J.B."/>
            <person name="Barry K."/>
            <person name="Hainaut M."/>
            <person name="Henrissat B."/>
            <person name="Johnson J."/>
            <person name="Kuo A."/>
            <person name="Lim J.H.P."/>
            <person name="Lipzen A."/>
            <person name="Nolan M."/>
            <person name="Ohm R.A."/>
            <person name="Tamas L."/>
            <person name="Grigoriev I.V."/>
            <person name="Spatafora J.W."/>
            <person name="Nagy L.G."/>
            <person name="Kovacs G.M."/>
        </authorList>
    </citation>
    <scope>NUCLEOTIDE SEQUENCE [LARGE SCALE GENOMIC DNA]</scope>
    <source>
        <strain evidence="2 3">DSE2036</strain>
    </source>
</reference>
<keyword evidence="1" id="KW-0472">Membrane</keyword>
<evidence type="ECO:0000313" key="2">
    <source>
        <dbReference type="EMBL" id="PVI03133.1"/>
    </source>
</evidence>